<evidence type="ECO:0000313" key="3">
    <source>
        <dbReference type="Proteomes" id="UP000248856"/>
    </source>
</evidence>
<sequence length="483" mass="49857">MAQASWGRWVVSVAAMAAMLAGCGGGGGAGAGAAPAVLQVNAAVQPDTAAPPSARVLQRAAALAAEPARVALDAFVAEQSAMSGRGGARQIGAPRAIEATASAEGLRQRLRWSPSAGGGSVAAVSFSSEGAYGVRLGLLVRQMPPGAVVRIYRQDRPTVAYEIAGREILAVIARNLAAGDTSDAARTWWSPDTGAGEATLEIELPAGVPASALEVAVPMLSHVFEDLSLPREGSVSQEAINDATACNLDATCYDEYADQRNAVARMTFVEGGRLRLCTGTLLNDRDATRTPYFISANHCISTQTVASTLQTDWFFRSPTCNSRMLSASAAVRTGGATLLYASGDTDTAFLRLNEAPPPGAVFAAWDAGPQSLSAAVAGIHHPRGDLQKISFGSIMGTLSCQGDASSMTCDSATGDAAAFYDVGFTQGTVQTGSSGSAIFRGGRLIGTLYGFSGNGACTVDDVRVYGRFDRAYDAALRKWLSPA</sequence>
<name>A0A328ZCY2_9BURK</name>
<organism evidence="2 3">
    <name type="scientific">Paracidovorax anthurii</name>
    <dbReference type="NCBI Taxonomy" id="78229"/>
    <lineage>
        <taxon>Bacteria</taxon>
        <taxon>Pseudomonadati</taxon>
        <taxon>Pseudomonadota</taxon>
        <taxon>Betaproteobacteria</taxon>
        <taxon>Burkholderiales</taxon>
        <taxon>Comamonadaceae</taxon>
        <taxon>Paracidovorax</taxon>
    </lineage>
</organism>
<dbReference type="PANTHER" id="PTHR36234:SF5">
    <property type="entry name" value="LYSYL ENDOPEPTIDASE"/>
    <property type="match status" value="1"/>
</dbReference>
<reference evidence="2 3" key="1">
    <citation type="submission" date="2018-06" db="EMBL/GenBank/DDBJ databases">
        <title>Genomic Encyclopedia of Archaeal and Bacterial Type Strains, Phase II (KMG-II): from individual species to whole genera.</title>
        <authorList>
            <person name="Goeker M."/>
        </authorList>
    </citation>
    <scope>NUCLEOTIDE SEQUENCE [LARGE SCALE GENOMIC DNA]</scope>
    <source>
        <strain evidence="2 3">CFPB 3232</strain>
    </source>
</reference>
<dbReference type="InterPro" id="IPR043504">
    <property type="entry name" value="Peptidase_S1_PA_chymotrypsin"/>
</dbReference>
<dbReference type="AlphaFoldDB" id="A0A328ZCY2"/>
<dbReference type="Pfam" id="PF13365">
    <property type="entry name" value="Trypsin_2"/>
    <property type="match status" value="1"/>
</dbReference>
<gene>
    <name evidence="2" type="ORF">AX018_102245</name>
</gene>
<dbReference type="PANTHER" id="PTHR36234">
    <property type="entry name" value="LYSYL ENDOPEPTIDASE"/>
    <property type="match status" value="1"/>
</dbReference>
<proteinExistence type="predicted"/>
<accession>A0A328ZCY2</accession>
<dbReference type="EMBL" id="QLTA01000022">
    <property type="protein sequence ID" value="RAR80687.1"/>
    <property type="molecule type" value="Genomic_DNA"/>
</dbReference>
<dbReference type="OrthoDB" id="5619888at2"/>
<dbReference type="Proteomes" id="UP000248856">
    <property type="component" value="Unassembled WGS sequence"/>
</dbReference>
<keyword evidence="3" id="KW-1185">Reference proteome</keyword>
<evidence type="ECO:0000256" key="1">
    <source>
        <dbReference type="SAM" id="SignalP"/>
    </source>
</evidence>
<keyword evidence="1" id="KW-0732">Signal</keyword>
<dbReference type="Gene3D" id="2.40.10.10">
    <property type="entry name" value="Trypsin-like serine proteases"/>
    <property type="match status" value="2"/>
</dbReference>
<comment type="caution">
    <text evidence="2">The sequence shown here is derived from an EMBL/GenBank/DDBJ whole genome shotgun (WGS) entry which is preliminary data.</text>
</comment>
<feature type="signal peptide" evidence="1">
    <location>
        <begin position="1"/>
        <end position="17"/>
    </location>
</feature>
<dbReference type="InterPro" id="IPR009003">
    <property type="entry name" value="Peptidase_S1_PA"/>
</dbReference>
<evidence type="ECO:0000313" key="2">
    <source>
        <dbReference type="EMBL" id="RAR80687.1"/>
    </source>
</evidence>
<dbReference type="SUPFAM" id="SSF50494">
    <property type="entry name" value="Trypsin-like serine proteases"/>
    <property type="match status" value="1"/>
</dbReference>
<protein>
    <submittedName>
        <fullName evidence="2">Arginyl peptidase</fullName>
    </submittedName>
</protein>
<feature type="chain" id="PRO_5016439130" evidence="1">
    <location>
        <begin position="18"/>
        <end position="483"/>
    </location>
</feature>